<dbReference type="GO" id="GO:0003676">
    <property type="term" value="F:nucleic acid binding"/>
    <property type="evidence" value="ECO:0007669"/>
    <property type="project" value="InterPro"/>
</dbReference>
<dbReference type="Gene3D" id="3.40.50.300">
    <property type="entry name" value="P-loop containing nucleotide triphosphate hydrolases"/>
    <property type="match status" value="2"/>
</dbReference>
<dbReference type="InterPro" id="IPR050079">
    <property type="entry name" value="DEAD_box_RNA_helicase"/>
</dbReference>
<dbReference type="InterPro" id="IPR014014">
    <property type="entry name" value="RNA_helicase_DEAD_Q_motif"/>
</dbReference>
<feature type="domain" description="DEAD-box RNA helicase Q" evidence="9">
    <location>
        <begin position="1"/>
        <end position="29"/>
    </location>
</feature>
<accession>A0A4Q2UXF2</accession>
<evidence type="ECO:0000256" key="3">
    <source>
        <dbReference type="ARBA" id="ARBA00022806"/>
    </source>
</evidence>
<keyword evidence="11" id="KW-1185">Reference proteome</keyword>
<dbReference type="SMART" id="SM00490">
    <property type="entry name" value="HELICc"/>
    <property type="match status" value="1"/>
</dbReference>
<evidence type="ECO:0000313" key="10">
    <source>
        <dbReference type="EMBL" id="RYC71729.1"/>
    </source>
</evidence>
<keyword evidence="1" id="KW-0547">Nucleotide-binding</keyword>
<feature type="short sequence motif" description="Q motif" evidence="6">
    <location>
        <begin position="1"/>
        <end position="29"/>
    </location>
</feature>
<dbReference type="Pfam" id="PF00270">
    <property type="entry name" value="DEAD"/>
    <property type="match status" value="1"/>
</dbReference>
<dbReference type="InterPro" id="IPR011545">
    <property type="entry name" value="DEAD/DEAH_box_helicase_dom"/>
</dbReference>
<sequence length="442" mass="49491">MTFEELNLNKPLLQAVADLGYTTPTTIQQNVFSVVMSGRDVCGIAQTGTGKTVAYLLPCLRQFQFTQDKQPQVLILVPTRELVVQVVETVNKLTAYMNVVTVGVYGGVNMKPQMAEVQKGADVLVATPGRLADLLLNGAVKTKSIRRMVIDEVDEMLNLGFRTQLKNILDLLPPKRQNLLFSATITGDVEQLIQTYFNNPIRVEAAPVGTPLENIQQTAYLVPNFYTKVNLLTDLLRQEADMTRVMIFVATKALADQLLDQIDDDFPDQIGVIHSNKAQNQRFETVRRFKAGTYRILIATDIIARGLDVAEVSHVINFDVPAEPESYIHRIGRTGRADQTGIAITFITEKEKPQQAAIEQLMNYTIPMLPLPDDLAISDELTDDEQPKVYMKIVEPKAPKREDVGPAFHEKAAKNQKVNVRRDYAAEKRIKYGRPIKRSGKK</sequence>
<dbReference type="GO" id="GO:0016787">
    <property type="term" value="F:hydrolase activity"/>
    <property type="evidence" value="ECO:0007669"/>
    <property type="project" value="UniProtKB-KW"/>
</dbReference>
<name>A0A4Q2UXF2_9BACT</name>
<dbReference type="CDD" id="cd00268">
    <property type="entry name" value="DEADc"/>
    <property type="match status" value="1"/>
</dbReference>
<feature type="domain" description="Helicase ATP-binding" evidence="7">
    <location>
        <begin position="32"/>
        <end position="203"/>
    </location>
</feature>
<evidence type="ECO:0000313" key="11">
    <source>
        <dbReference type="Proteomes" id="UP000290407"/>
    </source>
</evidence>
<evidence type="ECO:0000259" key="9">
    <source>
        <dbReference type="PROSITE" id="PS51195"/>
    </source>
</evidence>
<dbReference type="InterPro" id="IPR001650">
    <property type="entry name" value="Helicase_C-like"/>
</dbReference>
<dbReference type="CDD" id="cd18787">
    <property type="entry name" value="SF2_C_DEAD"/>
    <property type="match status" value="1"/>
</dbReference>
<dbReference type="GO" id="GO:0003724">
    <property type="term" value="F:RNA helicase activity"/>
    <property type="evidence" value="ECO:0007669"/>
    <property type="project" value="InterPro"/>
</dbReference>
<keyword evidence="4" id="KW-0067">ATP-binding</keyword>
<dbReference type="PROSITE" id="PS51194">
    <property type="entry name" value="HELICASE_CTER"/>
    <property type="match status" value="1"/>
</dbReference>
<evidence type="ECO:0000256" key="4">
    <source>
        <dbReference type="ARBA" id="ARBA00022840"/>
    </source>
</evidence>
<dbReference type="InterPro" id="IPR014001">
    <property type="entry name" value="Helicase_ATP-bd"/>
</dbReference>
<dbReference type="InterPro" id="IPR044742">
    <property type="entry name" value="DEAD/DEAH_RhlB"/>
</dbReference>
<evidence type="ECO:0000256" key="5">
    <source>
        <dbReference type="ARBA" id="ARBA00038437"/>
    </source>
</evidence>
<dbReference type="SMART" id="SM00487">
    <property type="entry name" value="DEXDc"/>
    <property type="match status" value="1"/>
</dbReference>
<reference evidence="10 11" key="1">
    <citation type="submission" date="2019-01" db="EMBL/GenBank/DDBJ databases">
        <title>Spirosoma flava sp. nov., a propanil-degrading bacterium isolated from herbicide-contaminated soil.</title>
        <authorList>
            <person name="Zhang L."/>
            <person name="Jiang J.-D."/>
        </authorList>
    </citation>
    <scope>NUCLEOTIDE SEQUENCE [LARGE SCALE GENOMIC DNA]</scope>
    <source>
        <strain evidence="10 11">TY50</strain>
    </source>
</reference>
<dbReference type="PANTHER" id="PTHR47959">
    <property type="entry name" value="ATP-DEPENDENT RNA HELICASE RHLE-RELATED"/>
    <property type="match status" value="1"/>
</dbReference>
<dbReference type="Proteomes" id="UP000290407">
    <property type="component" value="Unassembled WGS sequence"/>
</dbReference>
<comment type="caution">
    <text evidence="10">The sequence shown here is derived from an EMBL/GenBank/DDBJ whole genome shotgun (WGS) entry which is preliminary data.</text>
</comment>
<evidence type="ECO:0000256" key="6">
    <source>
        <dbReference type="PROSITE-ProRule" id="PRU00552"/>
    </source>
</evidence>
<dbReference type="Pfam" id="PF00271">
    <property type="entry name" value="Helicase_C"/>
    <property type="match status" value="1"/>
</dbReference>
<proteinExistence type="inferred from homology"/>
<dbReference type="RefSeq" id="WP_129600687.1">
    <property type="nucleotide sequence ID" value="NZ_SBLB01000001.1"/>
</dbReference>
<dbReference type="SUPFAM" id="SSF52540">
    <property type="entry name" value="P-loop containing nucleoside triphosphate hydrolases"/>
    <property type="match status" value="1"/>
</dbReference>
<evidence type="ECO:0000259" key="7">
    <source>
        <dbReference type="PROSITE" id="PS51192"/>
    </source>
</evidence>
<evidence type="ECO:0000256" key="1">
    <source>
        <dbReference type="ARBA" id="ARBA00022741"/>
    </source>
</evidence>
<dbReference type="PROSITE" id="PS51192">
    <property type="entry name" value="HELICASE_ATP_BIND_1"/>
    <property type="match status" value="1"/>
</dbReference>
<protein>
    <submittedName>
        <fullName evidence="10">DEAD/DEAH box helicase</fullName>
    </submittedName>
</protein>
<dbReference type="AlphaFoldDB" id="A0A4Q2UXF2"/>
<keyword evidence="3 10" id="KW-0347">Helicase</keyword>
<gene>
    <name evidence="10" type="ORF">EQG79_06265</name>
</gene>
<feature type="domain" description="Helicase C-terminal" evidence="8">
    <location>
        <begin position="235"/>
        <end position="377"/>
    </location>
</feature>
<dbReference type="InterPro" id="IPR027417">
    <property type="entry name" value="P-loop_NTPase"/>
</dbReference>
<dbReference type="EMBL" id="SBLB01000001">
    <property type="protein sequence ID" value="RYC71729.1"/>
    <property type="molecule type" value="Genomic_DNA"/>
</dbReference>
<dbReference type="PANTHER" id="PTHR47959:SF13">
    <property type="entry name" value="ATP-DEPENDENT RNA HELICASE RHLE"/>
    <property type="match status" value="1"/>
</dbReference>
<evidence type="ECO:0000256" key="2">
    <source>
        <dbReference type="ARBA" id="ARBA00022801"/>
    </source>
</evidence>
<evidence type="ECO:0000259" key="8">
    <source>
        <dbReference type="PROSITE" id="PS51194"/>
    </source>
</evidence>
<keyword evidence="2" id="KW-0378">Hydrolase</keyword>
<comment type="similarity">
    <text evidence="5">Belongs to the DEAD box helicase family.</text>
</comment>
<dbReference type="GO" id="GO:0005524">
    <property type="term" value="F:ATP binding"/>
    <property type="evidence" value="ECO:0007669"/>
    <property type="project" value="UniProtKB-KW"/>
</dbReference>
<dbReference type="PROSITE" id="PS51195">
    <property type="entry name" value="Q_MOTIF"/>
    <property type="match status" value="1"/>
</dbReference>
<organism evidence="10 11">
    <name type="scientific">Spirosoma sordidisoli</name>
    <dbReference type="NCBI Taxonomy" id="2502893"/>
    <lineage>
        <taxon>Bacteria</taxon>
        <taxon>Pseudomonadati</taxon>
        <taxon>Bacteroidota</taxon>
        <taxon>Cytophagia</taxon>
        <taxon>Cytophagales</taxon>
        <taxon>Cytophagaceae</taxon>
        <taxon>Spirosoma</taxon>
    </lineage>
</organism>
<dbReference type="GO" id="GO:0005829">
    <property type="term" value="C:cytosol"/>
    <property type="evidence" value="ECO:0007669"/>
    <property type="project" value="TreeGrafter"/>
</dbReference>